<keyword evidence="2" id="KW-1185">Reference proteome</keyword>
<gene>
    <name evidence="1" type="ORF">BEL07_07415</name>
</gene>
<dbReference type="EMBL" id="MCHX01000013">
    <property type="protein sequence ID" value="OFJ54426.1"/>
    <property type="molecule type" value="Genomic_DNA"/>
</dbReference>
<accession>A0A1E8Q7M9</accession>
<comment type="caution">
    <text evidence="1">The sequence shown here is derived from an EMBL/GenBank/DDBJ whole genome shotgun (WGS) entry which is preliminary data.</text>
</comment>
<dbReference type="OrthoDB" id="68373at2"/>
<dbReference type="Proteomes" id="UP000178953">
    <property type="component" value="Unassembled WGS sequence"/>
</dbReference>
<name>A0A1E8Q7M9_9MYCO</name>
<dbReference type="AlphaFoldDB" id="A0A1E8Q7M9"/>
<proteinExistence type="predicted"/>
<sequence length="64" mass="6903">MLGDVLTGACRRGLATARDRLDEAKRDYAEAVLAARRAGFSWGEIGSVLGVSRQALHRRFGVGD</sequence>
<protein>
    <submittedName>
        <fullName evidence="1">Uncharacterized protein</fullName>
    </submittedName>
</protein>
<evidence type="ECO:0000313" key="1">
    <source>
        <dbReference type="EMBL" id="OFJ54426.1"/>
    </source>
</evidence>
<organism evidence="1 2">
    <name type="scientific">Mycolicibacterium grossiae</name>
    <dbReference type="NCBI Taxonomy" id="1552759"/>
    <lineage>
        <taxon>Bacteria</taxon>
        <taxon>Bacillati</taxon>
        <taxon>Actinomycetota</taxon>
        <taxon>Actinomycetes</taxon>
        <taxon>Mycobacteriales</taxon>
        <taxon>Mycobacteriaceae</taxon>
        <taxon>Mycolicibacterium</taxon>
    </lineage>
</organism>
<reference evidence="1 2" key="1">
    <citation type="submission" date="2016-09" db="EMBL/GenBank/DDBJ databases">
        <title>genome sequence of Mycobacterium sp. 739 SCH.</title>
        <authorList>
            <person name="Greninger A.L."/>
            <person name="Qin X."/>
            <person name="Jerome K."/>
            <person name="Vora S."/>
            <person name="Quinn K."/>
        </authorList>
    </citation>
    <scope>NUCLEOTIDE SEQUENCE [LARGE SCALE GENOMIC DNA]</scope>
    <source>
        <strain evidence="1 2">SCH</strain>
    </source>
</reference>
<evidence type="ECO:0000313" key="2">
    <source>
        <dbReference type="Proteomes" id="UP000178953"/>
    </source>
</evidence>